<keyword evidence="2" id="KW-0812">Transmembrane</keyword>
<evidence type="ECO:0000313" key="4">
    <source>
        <dbReference type="EMBL" id="KAF1925855.1"/>
    </source>
</evidence>
<organism evidence="4 5">
    <name type="scientific">Didymella exigua CBS 183.55</name>
    <dbReference type="NCBI Taxonomy" id="1150837"/>
    <lineage>
        <taxon>Eukaryota</taxon>
        <taxon>Fungi</taxon>
        <taxon>Dikarya</taxon>
        <taxon>Ascomycota</taxon>
        <taxon>Pezizomycotina</taxon>
        <taxon>Dothideomycetes</taxon>
        <taxon>Pleosporomycetidae</taxon>
        <taxon>Pleosporales</taxon>
        <taxon>Pleosporineae</taxon>
        <taxon>Didymellaceae</taxon>
        <taxon>Didymella</taxon>
    </lineage>
</organism>
<dbReference type="GeneID" id="54354866"/>
<keyword evidence="5" id="KW-1185">Reference proteome</keyword>
<gene>
    <name evidence="4" type="ORF">M421DRAFT_7618</name>
</gene>
<name>A0A6A5RC78_9PLEO</name>
<feature type="chain" id="PRO_5025383188" description="Extracellular membrane protein CFEM domain-containing protein" evidence="3">
    <location>
        <begin position="18"/>
        <end position="301"/>
    </location>
</feature>
<reference evidence="4" key="1">
    <citation type="journal article" date="2020" name="Stud. Mycol.">
        <title>101 Dothideomycetes genomes: a test case for predicting lifestyles and emergence of pathogens.</title>
        <authorList>
            <person name="Haridas S."/>
            <person name="Albert R."/>
            <person name="Binder M."/>
            <person name="Bloem J."/>
            <person name="Labutti K."/>
            <person name="Salamov A."/>
            <person name="Andreopoulos B."/>
            <person name="Baker S."/>
            <person name="Barry K."/>
            <person name="Bills G."/>
            <person name="Bluhm B."/>
            <person name="Cannon C."/>
            <person name="Castanera R."/>
            <person name="Culley D."/>
            <person name="Daum C."/>
            <person name="Ezra D."/>
            <person name="Gonzalez J."/>
            <person name="Henrissat B."/>
            <person name="Kuo A."/>
            <person name="Liang C."/>
            <person name="Lipzen A."/>
            <person name="Lutzoni F."/>
            <person name="Magnuson J."/>
            <person name="Mondo S."/>
            <person name="Nolan M."/>
            <person name="Ohm R."/>
            <person name="Pangilinan J."/>
            <person name="Park H.-J."/>
            <person name="Ramirez L."/>
            <person name="Alfaro M."/>
            <person name="Sun H."/>
            <person name="Tritt A."/>
            <person name="Yoshinaga Y."/>
            <person name="Zwiers L.-H."/>
            <person name="Turgeon B."/>
            <person name="Goodwin S."/>
            <person name="Spatafora J."/>
            <person name="Crous P."/>
            <person name="Grigoriev I."/>
        </authorList>
    </citation>
    <scope>NUCLEOTIDE SEQUENCE</scope>
    <source>
        <strain evidence="4">CBS 183.55</strain>
    </source>
</reference>
<dbReference type="AlphaFoldDB" id="A0A6A5RC78"/>
<evidence type="ECO:0000313" key="5">
    <source>
        <dbReference type="Proteomes" id="UP000800082"/>
    </source>
</evidence>
<dbReference type="RefSeq" id="XP_033446107.1">
    <property type="nucleotide sequence ID" value="XM_033597199.1"/>
</dbReference>
<keyword evidence="2" id="KW-0472">Membrane</keyword>
<evidence type="ECO:0000256" key="3">
    <source>
        <dbReference type="SAM" id="SignalP"/>
    </source>
</evidence>
<keyword evidence="2" id="KW-1133">Transmembrane helix</keyword>
<dbReference type="CDD" id="cd12087">
    <property type="entry name" value="TM_EGFR-like"/>
    <property type="match status" value="1"/>
</dbReference>
<evidence type="ECO:0008006" key="6">
    <source>
        <dbReference type="Google" id="ProtNLM"/>
    </source>
</evidence>
<dbReference type="OrthoDB" id="3797139at2759"/>
<sequence length="301" mass="31529">MVPLLLLCWALFGLAIAQTDCKKSSPEFSLPSCMEKCFLTGGCGGCPCANNLKGWCEISSGEGPDSWFARWGQCVLGACPDDGDITNLMLLYVAQCDDTVGGPLNNDTVPYPLRDWAPKAPQYLSQSSNSPLDTVTSSESRPVATLTGVSPTAIASLGSTTVSTNDSDATVLDDKASSSSFAIGPASATPIVQDISKPALSVAAIIGVAVGGAVLLALVIGFVAFVLRHRKRKQLSTSVSPPSCEGVDTKEGYDKPELDGQVRAYQYSKTDVGAPARMPVVYAELDDGRSASTARELPDRP</sequence>
<dbReference type="Proteomes" id="UP000800082">
    <property type="component" value="Unassembled WGS sequence"/>
</dbReference>
<feature type="transmembrane region" description="Helical" evidence="2">
    <location>
        <begin position="199"/>
        <end position="227"/>
    </location>
</feature>
<evidence type="ECO:0000256" key="2">
    <source>
        <dbReference type="SAM" id="Phobius"/>
    </source>
</evidence>
<keyword evidence="3" id="KW-0732">Signal</keyword>
<accession>A0A6A5RC78</accession>
<protein>
    <recommendedName>
        <fullName evidence="6">Extracellular membrane protein CFEM domain-containing protein</fullName>
    </recommendedName>
</protein>
<proteinExistence type="predicted"/>
<evidence type="ECO:0000256" key="1">
    <source>
        <dbReference type="SAM" id="MobiDB-lite"/>
    </source>
</evidence>
<feature type="region of interest" description="Disordered" evidence="1">
    <location>
        <begin position="236"/>
        <end position="255"/>
    </location>
</feature>
<dbReference type="EMBL" id="ML978981">
    <property type="protein sequence ID" value="KAF1925855.1"/>
    <property type="molecule type" value="Genomic_DNA"/>
</dbReference>
<feature type="signal peptide" evidence="3">
    <location>
        <begin position="1"/>
        <end position="17"/>
    </location>
</feature>